<sequence length="110" mass="12291">MTQQQLSYAEIHRLENDIQTTTESMTSQLHKLADMLAQLQADWKGLGADAFTKAQRDLNDDHNALRKSLEVINQAVHDTKVGSHSNDQQVLDDFKHVDVSGDLRSGIAGY</sequence>
<keyword evidence="2" id="KW-1185">Reference proteome</keyword>
<dbReference type="InterPro" id="IPR036689">
    <property type="entry name" value="ESAT-6-like_sf"/>
</dbReference>
<accession>A0ABT5ZA79</accession>
<dbReference type="Proteomes" id="UP001220022">
    <property type="component" value="Unassembled WGS sequence"/>
</dbReference>
<evidence type="ECO:0000313" key="1">
    <source>
        <dbReference type="EMBL" id="MDF2260751.1"/>
    </source>
</evidence>
<protein>
    <submittedName>
        <fullName evidence="1">WXG100 family type VII secretion target</fullName>
    </submittedName>
</protein>
<dbReference type="RefSeq" id="WP_275821691.1">
    <property type="nucleotide sequence ID" value="NZ_BAAANM010000039.1"/>
</dbReference>
<dbReference type="EMBL" id="JARHTQ010000039">
    <property type="protein sequence ID" value="MDF2260751.1"/>
    <property type="molecule type" value="Genomic_DNA"/>
</dbReference>
<gene>
    <name evidence="1" type="ORF">P2L57_35070</name>
</gene>
<dbReference type="Gene3D" id="1.10.287.1060">
    <property type="entry name" value="ESAT-6-like"/>
    <property type="match status" value="1"/>
</dbReference>
<reference evidence="1 2" key="1">
    <citation type="submission" date="2023-03" db="EMBL/GenBank/DDBJ databases">
        <title>Draft genome sequence of type strain Streptomyces ferralitis JCM 14344.</title>
        <authorList>
            <person name="Klaysubun C."/>
            <person name="Duangmal K."/>
        </authorList>
    </citation>
    <scope>NUCLEOTIDE SEQUENCE [LARGE SCALE GENOMIC DNA]</scope>
    <source>
        <strain evidence="1 2">JCM 14344</strain>
    </source>
</reference>
<dbReference type="InterPro" id="IPR010310">
    <property type="entry name" value="T7SS_ESAT-6-like"/>
</dbReference>
<proteinExistence type="predicted"/>
<dbReference type="SUPFAM" id="SSF140453">
    <property type="entry name" value="EsxAB dimer-like"/>
    <property type="match status" value="1"/>
</dbReference>
<comment type="caution">
    <text evidence="1">The sequence shown here is derived from an EMBL/GenBank/DDBJ whole genome shotgun (WGS) entry which is preliminary data.</text>
</comment>
<evidence type="ECO:0000313" key="2">
    <source>
        <dbReference type="Proteomes" id="UP001220022"/>
    </source>
</evidence>
<dbReference type="Pfam" id="PF06013">
    <property type="entry name" value="WXG100"/>
    <property type="match status" value="1"/>
</dbReference>
<organism evidence="1 2">
    <name type="scientific">Streptantibioticus ferralitis</name>
    <dbReference type="NCBI Taxonomy" id="236510"/>
    <lineage>
        <taxon>Bacteria</taxon>
        <taxon>Bacillati</taxon>
        <taxon>Actinomycetota</taxon>
        <taxon>Actinomycetes</taxon>
        <taxon>Kitasatosporales</taxon>
        <taxon>Streptomycetaceae</taxon>
        <taxon>Streptantibioticus</taxon>
    </lineage>
</organism>
<name>A0ABT5ZA79_9ACTN</name>